<evidence type="ECO:0000313" key="2">
    <source>
        <dbReference type="Proteomes" id="UP000032250"/>
    </source>
</evidence>
<dbReference type="RefSeq" id="WP_003486607.1">
    <property type="nucleotide sequence ID" value="NZ_JXSU01000007.1"/>
</dbReference>
<dbReference type="EMBL" id="JXSU01000007">
    <property type="protein sequence ID" value="KIS23448.1"/>
    <property type="molecule type" value="Genomic_DNA"/>
</dbReference>
<dbReference type="PATRIC" id="fig|1379739.3.peg.1850"/>
<evidence type="ECO:0000313" key="1">
    <source>
        <dbReference type="EMBL" id="KIS23448.1"/>
    </source>
</evidence>
<organism evidence="1 2">
    <name type="scientific">Clostridium botulinum B2 450</name>
    <dbReference type="NCBI Taxonomy" id="1379739"/>
    <lineage>
        <taxon>Bacteria</taxon>
        <taxon>Bacillati</taxon>
        <taxon>Bacillota</taxon>
        <taxon>Clostridia</taxon>
        <taxon>Eubacteriales</taxon>
        <taxon>Clostridiaceae</taxon>
        <taxon>Clostridium</taxon>
    </lineage>
</organism>
<dbReference type="AlphaFoldDB" id="A0A0D0ZY04"/>
<dbReference type="HOGENOM" id="CLU_1882103_0_0_9"/>
<dbReference type="OrthoDB" id="1904661at2"/>
<reference evidence="1 2" key="1">
    <citation type="submission" date="2014-06" db="EMBL/GenBank/DDBJ databases">
        <title>Genome characterization of distinct group I Clostridium botulinum lineages.</title>
        <authorList>
            <person name="Giordani F."/>
            <person name="Anselmo A."/>
            <person name="Fillo S."/>
            <person name="Palozzi A.M."/>
            <person name="Fortunato A."/>
            <person name="Gentile B."/>
            <person name="Ciammaruconi A."/>
            <person name="Anniballi F."/>
            <person name="De Medici D."/>
            <person name="Lista F."/>
        </authorList>
    </citation>
    <scope>NUCLEOTIDE SEQUENCE [LARGE SCALE GENOMIC DNA]</scope>
    <source>
        <strain evidence="1 2">B2 450</strain>
    </source>
</reference>
<name>A0A0D0ZY04_CLOBO</name>
<accession>A0A0D0ZY04</accession>
<gene>
    <name evidence="1" type="ORF">N495_07535</name>
</gene>
<protein>
    <submittedName>
        <fullName evidence="1">Uncharacterized protein</fullName>
    </submittedName>
</protein>
<dbReference type="Proteomes" id="UP000032250">
    <property type="component" value="Unassembled WGS sequence"/>
</dbReference>
<comment type="caution">
    <text evidence="1">The sequence shown here is derived from an EMBL/GenBank/DDBJ whole genome shotgun (WGS) entry which is preliminary data.</text>
</comment>
<sequence length="135" mass="15717">MGFKEKLGSYYTEAYLKKYGDRITQVQGNVISAKVEKKSILWILNKITVILLVKPERSKNVIKCTYIKKKWFKKPEFINVSQGNFILVQGLKGKKGKENRESIEIINVRNMTTKKDLIPMEGNIQKVKKVQRIKK</sequence>
<proteinExistence type="predicted"/>